<dbReference type="NCBIfam" id="TIGR02532">
    <property type="entry name" value="IV_pilin_GFxxxE"/>
    <property type="match status" value="1"/>
</dbReference>
<dbReference type="AlphaFoldDB" id="A0A844G8R8"/>
<evidence type="ECO:0000313" key="2">
    <source>
        <dbReference type="Proteomes" id="UP000435649"/>
    </source>
</evidence>
<dbReference type="SUPFAM" id="SSF54523">
    <property type="entry name" value="Pili subunits"/>
    <property type="match status" value="1"/>
</dbReference>
<dbReference type="RefSeq" id="WP_154420485.1">
    <property type="nucleotide sequence ID" value="NZ_CALXOB010000059.1"/>
</dbReference>
<dbReference type="PANTHER" id="PTHR30093">
    <property type="entry name" value="GENERAL SECRETION PATHWAY PROTEIN G"/>
    <property type="match status" value="1"/>
</dbReference>
<protein>
    <submittedName>
        <fullName evidence="1">Type II secretion system protein</fullName>
    </submittedName>
</protein>
<reference evidence="1 2" key="1">
    <citation type="submission" date="2019-08" db="EMBL/GenBank/DDBJ databases">
        <title>In-depth cultivation of the pig gut microbiome towards novel bacterial diversity and tailored functional studies.</title>
        <authorList>
            <person name="Wylensek D."/>
            <person name="Hitch T.C.A."/>
            <person name="Clavel T."/>
        </authorList>
    </citation>
    <scope>NUCLEOTIDE SEQUENCE [LARGE SCALE GENOMIC DNA]</scope>
    <source>
        <strain evidence="1 2">BBE-744-WT-12</strain>
    </source>
</reference>
<dbReference type="Gene3D" id="3.30.700.10">
    <property type="entry name" value="Glycoprotein, Type 4 Pilin"/>
    <property type="match status" value="1"/>
</dbReference>
<dbReference type="Proteomes" id="UP000435649">
    <property type="component" value="Unassembled WGS sequence"/>
</dbReference>
<dbReference type="InterPro" id="IPR012902">
    <property type="entry name" value="N_methyl_site"/>
</dbReference>
<dbReference type="InterPro" id="IPR045584">
    <property type="entry name" value="Pilin-like"/>
</dbReference>
<gene>
    <name evidence="1" type="ORF">FYJ85_19810</name>
</gene>
<organism evidence="1 2">
    <name type="scientific">Victivallis lenta</name>
    <dbReference type="NCBI Taxonomy" id="2606640"/>
    <lineage>
        <taxon>Bacteria</taxon>
        <taxon>Pseudomonadati</taxon>
        <taxon>Lentisphaerota</taxon>
        <taxon>Lentisphaeria</taxon>
        <taxon>Victivallales</taxon>
        <taxon>Victivallaceae</taxon>
        <taxon>Victivallis</taxon>
    </lineage>
</organism>
<name>A0A844G8R8_9BACT</name>
<comment type="caution">
    <text evidence="1">The sequence shown here is derived from an EMBL/GenBank/DDBJ whole genome shotgun (WGS) entry which is preliminary data.</text>
</comment>
<evidence type="ECO:0000313" key="1">
    <source>
        <dbReference type="EMBL" id="MST99275.1"/>
    </source>
</evidence>
<dbReference type="EMBL" id="VUNS01000033">
    <property type="protein sequence ID" value="MST99275.1"/>
    <property type="molecule type" value="Genomic_DNA"/>
</dbReference>
<proteinExistence type="predicted"/>
<accession>A0A844G8R8</accession>
<sequence>MKRYFTLIELLVVITIIAILASMLMPALHQARARGKSANCIGNLKQIGAGAMQYVQDYDGFYVKYSNGSAMGGDSGVRFWCGWYENSTYDFTRPEGYLYPYTGGGKVLTCPAFVYTKTIDEVEKGAGYGMLSTLNDIKLSRLRRPSQIVAFQDNATSMATGGKSVAGNPNIFHMESMGFYSLHFRHSRFGNVAWADGHVSSESFSRCTKTRNDVEAAELVGKLGTDDDAHYEIDL</sequence>
<keyword evidence="2" id="KW-1185">Reference proteome</keyword>